<dbReference type="PANTHER" id="PTHR36845:SF1">
    <property type="entry name" value="HYDROLASE, PUTATIVE (AFU_ORTHOLOGUE AFUA_7G05090)-RELATED"/>
    <property type="match status" value="1"/>
</dbReference>
<dbReference type="PANTHER" id="PTHR36845">
    <property type="entry name" value="HYDROLASE, PUTATIVE (AFU_ORTHOLOGUE AFUA_7G05090)-RELATED"/>
    <property type="match status" value="1"/>
</dbReference>
<comment type="caution">
    <text evidence="3">The sequence shown here is derived from an EMBL/GenBank/DDBJ whole genome shotgun (WGS) entry which is preliminary data.</text>
</comment>
<gene>
    <name evidence="3" type="ORF">A4D02_11950</name>
</gene>
<proteinExistence type="inferred from homology"/>
<sequence>MPIGLTNNNPKIAIEIAIFDRKLKLYMRAPALVPFILLSVITIGNACQAQKRSASKNPLLQTIQTDFEDGAKQYKVLKALTPADSFPKTYYPKTGKSESSKSGWWCSGFYPGTLLYLYEQTHDTALYNEAVRKLSVLQKEQFNKGTHDLGFMMYCSFGNANRIKPSAEYKEILLNSAKSLSTRFNPTVGCIKSWDSKNPSDFLVIIDNMMNLELLFEETKATGDSSYYKIAVTHANTTMNNHFRPDFSSYHVLNYDMNTGAVKEKKTAQGFANESAWARGQAWGLYGYTVCYRETKDVRYLQQAQHIAEFILKHPNLPADKIPYWDFNAPDIPNALRDASAAAVMAAALIELSQYTKSKDAKEYRDVAETIIKNLSAPGYKAAIGTNGGFILQHGVGHKPANSEEDVPLTYGDYYFIEACKRYKELVK</sequence>
<dbReference type="EMBL" id="LWBO01000044">
    <property type="protein sequence ID" value="OQP42292.1"/>
    <property type="molecule type" value="Genomic_DNA"/>
</dbReference>
<evidence type="ECO:0000313" key="3">
    <source>
        <dbReference type="EMBL" id="OQP42292.1"/>
    </source>
</evidence>
<keyword evidence="1 3" id="KW-0378">Hydrolase</keyword>
<dbReference type="InterPro" id="IPR052369">
    <property type="entry name" value="UG_Glycosaminoglycan_Hydrolase"/>
</dbReference>
<evidence type="ECO:0000313" key="4">
    <source>
        <dbReference type="Proteomes" id="UP000192277"/>
    </source>
</evidence>
<dbReference type="Proteomes" id="UP000192277">
    <property type="component" value="Unassembled WGS sequence"/>
</dbReference>
<comment type="similarity">
    <text evidence="2">Belongs to the glycosyl hydrolase 88 family.</text>
</comment>
<dbReference type="SUPFAM" id="SSF48208">
    <property type="entry name" value="Six-hairpin glycosidases"/>
    <property type="match status" value="1"/>
</dbReference>
<organism evidence="3 4">
    <name type="scientific">Niastella koreensis</name>
    <dbReference type="NCBI Taxonomy" id="354356"/>
    <lineage>
        <taxon>Bacteria</taxon>
        <taxon>Pseudomonadati</taxon>
        <taxon>Bacteroidota</taxon>
        <taxon>Chitinophagia</taxon>
        <taxon>Chitinophagales</taxon>
        <taxon>Chitinophagaceae</taxon>
        <taxon>Niastella</taxon>
    </lineage>
</organism>
<dbReference type="InterPro" id="IPR008928">
    <property type="entry name" value="6-hairpin_glycosidase_sf"/>
</dbReference>
<dbReference type="GO" id="GO:0016787">
    <property type="term" value="F:hydrolase activity"/>
    <property type="evidence" value="ECO:0007669"/>
    <property type="project" value="UniProtKB-KW"/>
</dbReference>
<protein>
    <submittedName>
        <fullName evidence="3">Glucuronyl hydrolase</fullName>
    </submittedName>
</protein>
<evidence type="ECO:0000256" key="1">
    <source>
        <dbReference type="ARBA" id="ARBA00022801"/>
    </source>
</evidence>
<name>A0ABX3NPC9_9BACT</name>
<dbReference type="Gene3D" id="1.50.10.10">
    <property type="match status" value="1"/>
</dbReference>
<reference evidence="3 4" key="1">
    <citation type="submission" date="2016-04" db="EMBL/GenBank/DDBJ databases">
        <authorList>
            <person name="Chen L."/>
            <person name="Zhuang W."/>
            <person name="Wang G."/>
        </authorList>
    </citation>
    <scope>NUCLEOTIDE SEQUENCE [LARGE SCALE GENOMIC DNA]</scope>
    <source>
        <strain evidence="4">GR20</strain>
    </source>
</reference>
<keyword evidence="4" id="KW-1185">Reference proteome</keyword>
<accession>A0ABX3NPC9</accession>
<dbReference type="InterPro" id="IPR012341">
    <property type="entry name" value="6hp_glycosidase-like_sf"/>
</dbReference>
<evidence type="ECO:0000256" key="2">
    <source>
        <dbReference type="ARBA" id="ARBA00038358"/>
    </source>
</evidence>